<keyword evidence="1" id="KW-0433">Leucine-rich repeat</keyword>
<dbReference type="PANTHER" id="PTHR45712:SF22">
    <property type="entry name" value="INSULIN-LIKE GROWTH FACTOR-BINDING PROTEIN COMPLEX ACID LABILE SUBUNIT"/>
    <property type="match status" value="1"/>
</dbReference>
<dbReference type="InterPro" id="IPR050333">
    <property type="entry name" value="SLRP"/>
</dbReference>
<protein>
    <recommendedName>
        <fullName evidence="5">Chaoptin</fullName>
    </recommendedName>
</protein>
<evidence type="ECO:0000256" key="1">
    <source>
        <dbReference type="ARBA" id="ARBA00022614"/>
    </source>
</evidence>
<dbReference type="EnsemblMetazoa" id="AFUN010318-RA">
    <property type="protein sequence ID" value="AFUN010318-PA"/>
    <property type="gene ID" value="AFUN010318"/>
</dbReference>
<dbReference type="VEuPathDB" id="VectorBase:AFUN010318"/>
<dbReference type="Pfam" id="PF13855">
    <property type="entry name" value="LRR_8"/>
    <property type="match status" value="4"/>
</dbReference>
<keyword evidence="3" id="KW-0812">Transmembrane</keyword>
<dbReference type="AlphaFoldDB" id="A0A182RVK8"/>
<dbReference type="SUPFAM" id="SSF52058">
    <property type="entry name" value="L domain-like"/>
    <property type="match status" value="3"/>
</dbReference>
<reference evidence="4" key="1">
    <citation type="submission" date="2020-05" db="UniProtKB">
        <authorList>
            <consortium name="EnsemblMetazoa"/>
        </authorList>
    </citation>
    <scope>IDENTIFICATION</scope>
    <source>
        <strain evidence="4">FUMOZ</strain>
    </source>
</reference>
<dbReference type="InterPro" id="IPR003591">
    <property type="entry name" value="Leu-rich_rpt_typical-subtyp"/>
</dbReference>
<dbReference type="InterPro" id="IPR032675">
    <property type="entry name" value="LRR_dom_sf"/>
</dbReference>
<dbReference type="Gene3D" id="3.80.10.10">
    <property type="entry name" value="Ribonuclease Inhibitor"/>
    <property type="match status" value="6"/>
</dbReference>
<dbReference type="STRING" id="62324.A0A182RVK8"/>
<keyword evidence="2" id="KW-0677">Repeat</keyword>
<dbReference type="VEuPathDB" id="VectorBase:AFUN2_003119"/>
<evidence type="ECO:0000256" key="3">
    <source>
        <dbReference type="SAM" id="Phobius"/>
    </source>
</evidence>
<accession>A0A182RVK8</accession>
<keyword evidence="3" id="KW-1133">Transmembrane helix</keyword>
<keyword evidence="3" id="KW-0472">Membrane</keyword>
<evidence type="ECO:0008006" key="5">
    <source>
        <dbReference type="Google" id="ProtNLM"/>
    </source>
</evidence>
<dbReference type="GO" id="GO:0005615">
    <property type="term" value="C:extracellular space"/>
    <property type="evidence" value="ECO:0007669"/>
    <property type="project" value="TreeGrafter"/>
</dbReference>
<feature type="transmembrane region" description="Helical" evidence="3">
    <location>
        <begin position="400"/>
        <end position="421"/>
    </location>
</feature>
<name>A0A182RVK8_ANOFN</name>
<dbReference type="PROSITE" id="PS51450">
    <property type="entry name" value="LRR"/>
    <property type="match status" value="3"/>
</dbReference>
<dbReference type="InterPro" id="IPR001611">
    <property type="entry name" value="Leu-rich_rpt"/>
</dbReference>
<dbReference type="Pfam" id="PF13306">
    <property type="entry name" value="LRR_5"/>
    <property type="match status" value="1"/>
</dbReference>
<dbReference type="InterPro" id="IPR026906">
    <property type="entry name" value="LRR_5"/>
</dbReference>
<sequence length="1086" mass="125286">MHCTAFQFRCQQININYTCTITSYNPKLEGTFLFNHVPDRTDNIEFKNLILTNVDNLIFSSIPPDVSKVTFSGSSAVRVIIVPKNSSLQAISVTEPTMTRMRFEKDCTLSRLYVMQSSLSAIPPTLINVKNLSFLKLSQSPIGQISLERFCNLSQLHSLNLRNNLINIISFQGSVMSRCGPMLEKLMFGNNKLRSVNMTVFANMRELRTIELEDNLIEMIEGRFTNPNIASVVLTNNHLLTIDLCRWDTMPLINSFSFNKNSLQQIPKCLGRMPNVKFVNFNNNKLTKITVDAFAMLNELKSLFFTNNAIRSIVANRRSVPSSLQEIYLEQNHLDLANVTKFFPSSTGLTLVFYDLLSLKLFHVAYLTNLSSSMAKVTTMTIETWYSDLLNVRRKQRLRYYALAIVCLNIIPIAVVGFQLVCEGNTRKQCFIEHLNPTMTNLSSLRYKLPTGVVFVQFRYLEISAIDQSIFKYFNSVESVQIVESRPLLKVIVPGNFTIKQLTILKTQLIWIHFQANDFITGVSIIFSNLQEVPPSLKNLKNVEEIKLQHSSIQHLSLDLLQWCRMLDSLDLSYNNIHTITSTLNSGQRKNLFLLNLNNNQLKTLNLEVLTPLGWFKYLDLSQNKIELLVGRFSSDHLYSIKLSKNRLKTLDFCQWLPMPSLQLLSLDTNELLRVPNCMHHLRHLTYITVNNNKLTSIDMDAFGDMDNLTILDLSANQISFIIFREEKYPKRLERLNLSKNNIRCNDPKDLPFCPLDIEFQSNHSEIDHAIFNYLHDTVESVQILDSRPLQKLIVPGNFTIVQLVAEKTQLEWIHFQANDALKSVWISFSHLQQIPPSLKNLKNLNNIQLKHSSIQHLNLDLLQWCRMLDSLDLSYNAIHTITSTLNSGQRKNLFLLNLSYNQLTTLNLEVLTPLGWFKYVDLSHNKIELLVGRFTSEYLTTITFAHNYLKTLDFCQWLPMPSLQILSLDTNELSRVPNCIHHLLGLSYIRFNNNMLTAVSMDAFGDMDNLTDLDFTSNQISFISFREEKYPKRLERLVLRENKMQCNDHQDLPFCPLDIEFQPCQSDSSWERNRLNFLKQLKVLT</sequence>
<dbReference type="PANTHER" id="PTHR45712">
    <property type="entry name" value="AGAP008170-PA"/>
    <property type="match status" value="1"/>
</dbReference>
<evidence type="ECO:0000313" key="4">
    <source>
        <dbReference type="EnsemblMetazoa" id="AFUN010318-PA"/>
    </source>
</evidence>
<organism evidence="4">
    <name type="scientific">Anopheles funestus</name>
    <name type="common">African malaria mosquito</name>
    <dbReference type="NCBI Taxonomy" id="62324"/>
    <lineage>
        <taxon>Eukaryota</taxon>
        <taxon>Metazoa</taxon>
        <taxon>Ecdysozoa</taxon>
        <taxon>Arthropoda</taxon>
        <taxon>Hexapoda</taxon>
        <taxon>Insecta</taxon>
        <taxon>Pterygota</taxon>
        <taxon>Neoptera</taxon>
        <taxon>Endopterygota</taxon>
        <taxon>Diptera</taxon>
        <taxon>Nematocera</taxon>
        <taxon>Culicoidea</taxon>
        <taxon>Culicidae</taxon>
        <taxon>Anophelinae</taxon>
        <taxon>Anopheles</taxon>
    </lineage>
</organism>
<dbReference type="SMART" id="SM00365">
    <property type="entry name" value="LRR_SD22"/>
    <property type="match status" value="6"/>
</dbReference>
<proteinExistence type="predicted"/>
<evidence type="ECO:0000256" key="2">
    <source>
        <dbReference type="ARBA" id="ARBA00022737"/>
    </source>
</evidence>
<dbReference type="SMART" id="SM00369">
    <property type="entry name" value="LRR_TYP"/>
    <property type="match status" value="15"/>
</dbReference>
<dbReference type="VEuPathDB" id="VectorBase:AFUN2_010944"/>